<accession>A0A5J9VZP1</accession>
<dbReference type="InterPro" id="IPR013181">
    <property type="entry name" value="DUF1719"/>
</dbReference>
<reference evidence="1 2" key="1">
    <citation type="journal article" date="2019" name="Sci. Rep.">
        <title>A high-quality genome of Eragrostis curvula grass provides insights into Poaceae evolution and supports new strategies to enhance forage quality.</title>
        <authorList>
            <person name="Carballo J."/>
            <person name="Santos B.A.C.M."/>
            <person name="Zappacosta D."/>
            <person name="Garbus I."/>
            <person name="Selva J.P."/>
            <person name="Gallo C.A."/>
            <person name="Diaz A."/>
            <person name="Albertini E."/>
            <person name="Caccamo M."/>
            <person name="Echenique V."/>
        </authorList>
    </citation>
    <scope>NUCLEOTIDE SEQUENCE [LARGE SCALE GENOMIC DNA]</scope>
    <source>
        <strain evidence="2">cv. Victoria</strain>
        <tissue evidence="1">Leaf</tissue>
    </source>
</reference>
<evidence type="ECO:0000313" key="1">
    <source>
        <dbReference type="EMBL" id="TVU40774.1"/>
    </source>
</evidence>
<dbReference type="PANTHER" id="PTHR33377">
    <property type="entry name" value="OS10G0134700 PROTEIN-RELATED"/>
    <property type="match status" value="1"/>
</dbReference>
<proteinExistence type="predicted"/>
<dbReference type="OrthoDB" id="655353at2759"/>
<dbReference type="Proteomes" id="UP000324897">
    <property type="component" value="Chromosome 4"/>
</dbReference>
<gene>
    <name evidence="1" type="ORF">EJB05_14251</name>
</gene>
<dbReference type="PANTHER" id="PTHR33377:SF4">
    <property type="entry name" value="OS07G0285800 PROTEIN"/>
    <property type="match status" value="1"/>
</dbReference>
<organism evidence="1 2">
    <name type="scientific">Eragrostis curvula</name>
    <name type="common">weeping love grass</name>
    <dbReference type="NCBI Taxonomy" id="38414"/>
    <lineage>
        <taxon>Eukaryota</taxon>
        <taxon>Viridiplantae</taxon>
        <taxon>Streptophyta</taxon>
        <taxon>Embryophyta</taxon>
        <taxon>Tracheophyta</taxon>
        <taxon>Spermatophyta</taxon>
        <taxon>Magnoliopsida</taxon>
        <taxon>Liliopsida</taxon>
        <taxon>Poales</taxon>
        <taxon>Poaceae</taxon>
        <taxon>PACMAD clade</taxon>
        <taxon>Chloridoideae</taxon>
        <taxon>Eragrostideae</taxon>
        <taxon>Eragrostidinae</taxon>
        <taxon>Eragrostis</taxon>
    </lineage>
</organism>
<dbReference type="AlphaFoldDB" id="A0A5J9VZP1"/>
<dbReference type="EMBL" id="RWGY01000007">
    <property type="protein sequence ID" value="TVU40774.1"/>
    <property type="molecule type" value="Genomic_DNA"/>
</dbReference>
<name>A0A5J9VZP1_9POAL</name>
<protein>
    <submittedName>
        <fullName evidence="1">Uncharacterized protein</fullName>
    </submittedName>
</protein>
<evidence type="ECO:0000313" key="2">
    <source>
        <dbReference type="Proteomes" id="UP000324897"/>
    </source>
</evidence>
<feature type="non-terminal residue" evidence="1">
    <location>
        <position position="1"/>
    </location>
</feature>
<keyword evidence="2" id="KW-1185">Reference proteome</keyword>
<comment type="caution">
    <text evidence="1">The sequence shown here is derived from an EMBL/GenBank/DDBJ whole genome shotgun (WGS) entry which is preliminary data.</text>
</comment>
<dbReference type="Gramene" id="TVU40774">
    <property type="protein sequence ID" value="TVU40774"/>
    <property type="gene ID" value="EJB05_14251"/>
</dbReference>
<dbReference type="SMART" id="SM01157">
    <property type="entry name" value="DUF1719"/>
    <property type="match status" value="1"/>
</dbReference>
<sequence length="429" mass="48982">MVVSAVVHEGVNRAVSFVLGNREGMASKEHKMERLEMAVSFLKVALERSGNLPITEVSMLHLRKRLESFYIEGRLLLNKLKGQEEGGQGVTRLYNFPRRFLSLARNLLPSSLLGFNVDRSLSLSDDVVQRFEQRAGYARGFLSTLESRCSLWDFRFCPYPLTRRLLQGTTLGYLLIQGSQTPVGIVLVWPIRSVDRGVEVSIIYKYKCDARLPGKSFCLFLILRLSESTDIVGIASNCLRALTSQFKLVTRSAIGEVTQIPTYVQEHKYRLPRLLREASKTWRPDPLCCTANEWSNGATTSELSHLFPEPVIYVHFQCYVSALKYSPRSTRYVVRDWPPLKLTTTFSPHTPVHDNQWEGVAVVETTTNVWEQRAGGIEQVGEMVRSKAIECLVRQPKLKNYHVYWASRHGEAWFNVEKLQPARVSKKKR</sequence>
<dbReference type="Pfam" id="PF08224">
    <property type="entry name" value="DUF1719"/>
    <property type="match status" value="1"/>
</dbReference>